<gene>
    <name evidence="1" type="ORF">GMARGA_LOCUS44532</name>
</gene>
<dbReference type="Proteomes" id="UP000789901">
    <property type="component" value="Unassembled WGS sequence"/>
</dbReference>
<organism evidence="1 2">
    <name type="scientific">Gigaspora margarita</name>
    <dbReference type="NCBI Taxonomy" id="4874"/>
    <lineage>
        <taxon>Eukaryota</taxon>
        <taxon>Fungi</taxon>
        <taxon>Fungi incertae sedis</taxon>
        <taxon>Mucoromycota</taxon>
        <taxon>Glomeromycotina</taxon>
        <taxon>Glomeromycetes</taxon>
        <taxon>Diversisporales</taxon>
        <taxon>Gigasporaceae</taxon>
        <taxon>Gigaspora</taxon>
    </lineage>
</organism>
<reference evidence="1 2" key="1">
    <citation type="submission" date="2021-06" db="EMBL/GenBank/DDBJ databases">
        <authorList>
            <person name="Kallberg Y."/>
            <person name="Tangrot J."/>
            <person name="Rosling A."/>
        </authorList>
    </citation>
    <scope>NUCLEOTIDE SEQUENCE [LARGE SCALE GENOMIC DNA]</scope>
    <source>
        <strain evidence="1 2">120-4 pot B 10/14</strain>
    </source>
</reference>
<dbReference type="EMBL" id="CAJVQB010152324">
    <property type="protein sequence ID" value="CAG8855711.1"/>
    <property type="molecule type" value="Genomic_DNA"/>
</dbReference>
<feature type="non-terminal residue" evidence="1">
    <location>
        <position position="1"/>
    </location>
</feature>
<keyword evidence="2" id="KW-1185">Reference proteome</keyword>
<proteinExistence type="predicted"/>
<protein>
    <submittedName>
        <fullName evidence="1">45900_t:CDS:1</fullName>
    </submittedName>
</protein>
<sequence length="107" mass="12831">DVEARKGERLEKKYYDRIKVPSIYHPEPSFPPKASLEIIINNNESEKAKKSKIRKRYRNLFYAKNLIKVIRMIKKNDVQEEFFHQAKFPTTLLQDKDISSIIEEFMK</sequence>
<evidence type="ECO:0000313" key="1">
    <source>
        <dbReference type="EMBL" id="CAG8855711.1"/>
    </source>
</evidence>
<accession>A0ABN7XLN0</accession>
<name>A0ABN7XLN0_GIGMA</name>
<evidence type="ECO:0000313" key="2">
    <source>
        <dbReference type="Proteomes" id="UP000789901"/>
    </source>
</evidence>
<comment type="caution">
    <text evidence="1">The sequence shown here is derived from an EMBL/GenBank/DDBJ whole genome shotgun (WGS) entry which is preliminary data.</text>
</comment>
<feature type="non-terminal residue" evidence="1">
    <location>
        <position position="107"/>
    </location>
</feature>